<comment type="caution">
    <text evidence="2">The sequence shown here is derived from an EMBL/GenBank/DDBJ whole genome shotgun (WGS) entry which is preliminary data.</text>
</comment>
<evidence type="ECO:0000313" key="2">
    <source>
        <dbReference type="EMBL" id="KKK48099.1"/>
    </source>
</evidence>
<gene>
    <name evidence="2" type="ORF">LCGC14_3148560</name>
</gene>
<feature type="non-terminal residue" evidence="2">
    <location>
        <position position="1"/>
    </location>
</feature>
<keyword evidence="1" id="KW-0812">Transmembrane</keyword>
<proteinExistence type="predicted"/>
<sequence length="186" mass="19909">VILNDSHTDLLFENASIAITALTELATYNISCDVRNLTTLNTTVSKATITIDSTDPLCSLVNLHDTFAWKGTQLLTWTSSDAVELVSTLVTIDRPEDGADLTDADANEARTLTSQETAYIGDWTVTILGTDRPGNTCTETVTFDSYLGDGVGEIGAVPAAPSDKGKIFLFAIVAAVALWFIFGKKK</sequence>
<dbReference type="AlphaFoldDB" id="A0A0F8Y1N0"/>
<dbReference type="EMBL" id="LAZR01069247">
    <property type="protein sequence ID" value="KKK48099.1"/>
    <property type="molecule type" value="Genomic_DNA"/>
</dbReference>
<protein>
    <submittedName>
        <fullName evidence="2">Uncharacterized protein</fullName>
    </submittedName>
</protein>
<feature type="transmembrane region" description="Helical" evidence="1">
    <location>
        <begin position="167"/>
        <end position="183"/>
    </location>
</feature>
<reference evidence="2" key="1">
    <citation type="journal article" date="2015" name="Nature">
        <title>Complex archaea that bridge the gap between prokaryotes and eukaryotes.</title>
        <authorList>
            <person name="Spang A."/>
            <person name="Saw J.H."/>
            <person name="Jorgensen S.L."/>
            <person name="Zaremba-Niedzwiedzka K."/>
            <person name="Martijn J."/>
            <person name="Lind A.E."/>
            <person name="van Eijk R."/>
            <person name="Schleper C."/>
            <person name="Guy L."/>
            <person name="Ettema T.J."/>
        </authorList>
    </citation>
    <scope>NUCLEOTIDE SEQUENCE</scope>
</reference>
<evidence type="ECO:0000256" key="1">
    <source>
        <dbReference type="SAM" id="Phobius"/>
    </source>
</evidence>
<keyword evidence="1" id="KW-1133">Transmembrane helix</keyword>
<organism evidence="2">
    <name type="scientific">marine sediment metagenome</name>
    <dbReference type="NCBI Taxonomy" id="412755"/>
    <lineage>
        <taxon>unclassified sequences</taxon>
        <taxon>metagenomes</taxon>
        <taxon>ecological metagenomes</taxon>
    </lineage>
</organism>
<name>A0A0F8Y1N0_9ZZZZ</name>
<accession>A0A0F8Y1N0</accession>
<keyword evidence="1" id="KW-0472">Membrane</keyword>